<gene>
    <name evidence="11" type="ORF">PG2T_03545</name>
</gene>
<feature type="binding site" evidence="8">
    <location>
        <position position="218"/>
    </location>
    <ligand>
        <name>NAD(+)</name>
        <dbReference type="ChEBI" id="CHEBI:57540"/>
    </ligand>
</feature>
<dbReference type="InterPro" id="IPR007698">
    <property type="entry name" value="AlaDH/PNT_NAD(H)-bd"/>
</dbReference>
<evidence type="ECO:0000256" key="1">
    <source>
        <dbReference type="ARBA" id="ARBA00005689"/>
    </source>
</evidence>
<reference evidence="12" key="1">
    <citation type="submission" date="2016-03" db="EMBL/GenBank/DDBJ databases">
        <title>Complete genome sequence of Solimmundus cernigliae, representing a novel lineage of polycyclic aromatic hydrocarbon degraders within the Gammaproteobacteria.</title>
        <authorList>
            <person name="Singleton D.R."/>
            <person name="Dickey A.N."/>
            <person name="Scholl E.H."/>
            <person name="Wright F.A."/>
            <person name="Aitken M.D."/>
        </authorList>
    </citation>
    <scope>NUCLEOTIDE SEQUENCE [LARGE SCALE GENOMIC DNA]</scope>
    <source>
        <strain evidence="12">TR3.2</strain>
    </source>
</reference>
<dbReference type="NCBIfam" id="TIGR00518">
    <property type="entry name" value="alaDH"/>
    <property type="match status" value="1"/>
</dbReference>
<feature type="binding site" evidence="8">
    <location>
        <begin position="296"/>
        <end position="299"/>
    </location>
    <ligand>
        <name>NAD(+)</name>
        <dbReference type="ChEBI" id="CHEBI:57540"/>
    </ligand>
</feature>
<feature type="active site" description="Proton donor/acceptor" evidence="6">
    <location>
        <position position="268"/>
    </location>
</feature>
<dbReference type="Pfam" id="PF01262">
    <property type="entry name" value="AlaDh_PNT_C"/>
    <property type="match status" value="1"/>
</dbReference>
<dbReference type="PIRSF" id="PIRSF000183">
    <property type="entry name" value="Alanine_dh"/>
    <property type="match status" value="1"/>
</dbReference>
<dbReference type="Pfam" id="PF05222">
    <property type="entry name" value="AlaDh_PNT_N"/>
    <property type="match status" value="1"/>
</dbReference>
<comment type="similarity">
    <text evidence="1 5">Belongs to the AlaDH/PNT family.</text>
</comment>
<dbReference type="GO" id="GO:0000166">
    <property type="term" value="F:nucleotide binding"/>
    <property type="evidence" value="ECO:0007669"/>
    <property type="project" value="UniProtKB-KW"/>
</dbReference>
<feature type="binding site" evidence="8">
    <location>
        <position position="132"/>
    </location>
    <ligand>
        <name>NAD(+)</name>
        <dbReference type="ChEBI" id="CHEBI:57540"/>
    </ligand>
</feature>
<dbReference type="EMBL" id="CP014671">
    <property type="protein sequence ID" value="ANX03353.1"/>
    <property type="molecule type" value="Genomic_DNA"/>
</dbReference>
<feature type="binding site" evidence="8">
    <location>
        <begin position="265"/>
        <end position="268"/>
    </location>
    <ligand>
        <name>NAD(+)</name>
        <dbReference type="ChEBI" id="CHEBI:57540"/>
    </ligand>
</feature>
<keyword evidence="12" id="KW-1185">Reference proteome</keyword>
<dbReference type="KEGG" id="gbi:PG2T_03545"/>
<evidence type="ECO:0000256" key="5">
    <source>
        <dbReference type="PIRNR" id="PIRNR000183"/>
    </source>
</evidence>
<dbReference type="OrthoDB" id="9804592at2"/>
<evidence type="ECO:0000256" key="4">
    <source>
        <dbReference type="ARBA" id="ARBA00023027"/>
    </source>
</evidence>
<dbReference type="GO" id="GO:0005886">
    <property type="term" value="C:plasma membrane"/>
    <property type="evidence" value="ECO:0007669"/>
    <property type="project" value="TreeGrafter"/>
</dbReference>
<evidence type="ECO:0000259" key="9">
    <source>
        <dbReference type="SMART" id="SM01002"/>
    </source>
</evidence>
<feature type="domain" description="Alanine dehydrogenase/pyridine nucleotide transhydrogenase N-terminal" evidence="10">
    <location>
        <begin position="4"/>
        <end position="135"/>
    </location>
</feature>
<feature type="domain" description="Alanine dehydrogenase/pyridine nucleotide transhydrogenase NAD(H)-binding" evidence="9">
    <location>
        <begin position="147"/>
        <end position="295"/>
    </location>
</feature>
<keyword evidence="3 5" id="KW-0560">Oxidoreductase</keyword>
<feature type="binding site" evidence="7">
    <location>
        <position position="15"/>
    </location>
    <ligand>
        <name>substrate</name>
    </ligand>
</feature>
<evidence type="ECO:0000313" key="12">
    <source>
        <dbReference type="Proteomes" id="UP000092952"/>
    </source>
</evidence>
<evidence type="ECO:0000256" key="7">
    <source>
        <dbReference type="PIRSR" id="PIRSR000183-2"/>
    </source>
</evidence>
<dbReference type="SMART" id="SM01002">
    <property type="entry name" value="AlaDh_PNT_C"/>
    <property type="match status" value="1"/>
</dbReference>
<evidence type="ECO:0000256" key="2">
    <source>
        <dbReference type="ARBA" id="ARBA00012897"/>
    </source>
</evidence>
<dbReference type="Gene3D" id="3.40.50.720">
    <property type="entry name" value="NAD(P)-binding Rossmann-like Domain"/>
    <property type="match status" value="2"/>
</dbReference>
<organism evidence="11 12">
    <name type="scientific">Immundisolibacter cernigliae</name>
    <dbReference type="NCBI Taxonomy" id="1810504"/>
    <lineage>
        <taxon>Bacteria</taxon>
        <taxon>Pseudomonadati</taxon>
        <taxon>Pseudomonadota</taxon>
        <taxon>Gammaproteobacteria</taxon>
        <taxon>Immundisolibacterales</taxon>
        <taxon>Immundisolibacteraceae</taxon>
        <taxon>Immundisolibacter</taxon>
    </lineage>
</organism>
<dbReference type="AlphaFoldDB" id="A0A1B1YRH0"/>
<dbReference type="SMART" id="SM01003">
    <property type="entry name" value="AlaDh_PNT_N"/>
    <property type="match status" value="1"/>
</dbReference>
<evidence type="ECO:0000313" key="11">
    <source>
        <dbReference type="EMBL" id="ANX03353.1"/>
    </source>
</evidence>
<evidence type="ECO:0000256" key="8">
    <source>
        <dbReference type="PIRSR" id="PIRSR000183-3"/>
    </source>
</evidence>
<comment type="catalytic activity">
    <reaction evidence="5">
        <text>L-alanine + NAD(+) + H2O = pyruvate + NH4(+) + NADH + H(+)</text>
        <dbReference type="Rhea" id="RHEA:18405"/>
        <dbReference type="ChEBI" id="CHEBI:15361"/>
        <dbReference type="ChEBI" id="CHEBI:15377"/>
        <dbReference type="ChEBI" id="CHEBI:15378"/>
        <dbReference type="ChEBI" id="CHEBI:28938"/>
        <dbReference type="ChEBI" id="CHEBI:57540"/>
        <dbReference type="ChEBI" id="CHEBI:57945"/>
        <dbReference type="ChEBI" id="CHEBI:57972"/>
        <dbReference type="EC" id="1.4.1.1"/>
    </reaction>
</comment>
<dbReference type="STRING" id="1810504.PG2T_03545"/>
<dbReference type="InterPro" id="IPR008141">
    <property type="entry name" value="Ala_DH"/>
</dbReference>
<feature type="binding site" evidence="7">
    <location>
        <position position="73"/>
    </location>
    <ligand>
        <name>substrate</name>
    </ligand>
</feature>
<evidence type="ECO:0000259" key="10">
    <source>
        <dbReference type="SMART" id="SM01003"/>
    </source>
</evidence>
<name>A0A1B1YRH0_9GAMM</name>
<dbReference type="InterPro" id="IPR007886">
    <property type="entry name" value="AlaDH/PNT_N"/>
</dbReference>
<dbReference type="GO" id="GO:0042853">
    <property type="term" value="P:L-alanine catabolic process"/>
    <property type="evidence" value="ECO:0007669"/>
    <property type="project" value="UniProtKB-UniPathway"/>
</dbReference>
<dbReference type="InterPro" id="IPR036291">
    <property type="entry name" value="NAD(P)-bd_dom_sf"/>
</dbReference>
<dbReference type="GO" id="GO:0000286">
    <property type="term" value="F:alanine dehydrogenase activity"/>
    <property type="evidence" value="ECO:0007669"/>
    <property type="project" value="UniProtKB-UniRule"/>
</dbReference>
<keyword evidence="8" id="KW-0547">Nucleotide-binding</keyword>
<dbReference type="RefSeq" id="WP_068802857.1">
    <property type="nucleotide sequence ID" value="NZ_CP014671.1"/>
</dbReference>
<feature type="active site" description="Proton donor/acceptor" evidence="6">
    <location>
        <position position="93"/>
    </location>
</feature>
<protein>
    <recommendedName>
        <fullName evidence="2 5">Alanine dehydrogenase</fullName>
        <ecNumber evidence="2 5">1.4.1.1</ecNumber>
    </recommendedName>
</protein>
<sequence length="370" mass="37748">MNIGIPTEIKDNESRVALTPAGAAALTGAGHTVRVQRGAGVGSGFSDAEYVAAGAVLGDAAQAWDCDLVVKVKEPMAAEYGYLRGQMLFTYLHLAGVAPALTEALLASRTTGIGYETVRDAAGHLPLLAPMSAIAGNMAVAVGAWYLAKPHGGIGVQLGRVLGKPHGRVLVVGDGVVGQHAAASAAALGSEVIVYGIDADQGAALLKQLSANVSWRLSTPEAIAAELAQADLLVGAVLLPGARAPHVVSADMVRRMRPGTVIVDVSIDQGGCVETAHPTSHSDPVYPVHGVVHYCVTNMPGAYPRTATVALTQATLPYLKTLAAGGRAALFADPALAAGVNTMDGHVTYRAAAEALGLLARHRPLAQIAP</sequence>
<dbReference type="PANTHER" id="PTHR42795:SF1">
    <property type="entry name" value="ALANINE DEHYDROGENASE"/>
    <property type="match status" value="1"/>
</dbReference>
<dbReference type="UniPathway" id="UPA00527">
    <property type="reaction ID" value="UER00585"/>
</dbReference>
<dbReference type="SUPFAM" id="SSF51735">
    <property type="entry name" value="NAD(P)-binding Rossmann-fold domains"/>
    <property type="match status" value="1"/>
</dbReference>
<evidence type="ECO:0000256" key="3">
    <source>
        <dbReference type="ARBA" id="ARBA00023002"/>
    </source>
</evidence>
<proteinExistence type="inferred from homology"/>
<dbReference type="EC" id="1.4.1.1" evidence="2 5"/>
<dbReference type="SUPFAM" id="SSF52283">
    <property type="entry name" value="Formate/glycerate dehydrogenase catalytic domain-like"/>
    <property type="match status" value="1"/>
</dbReference>
<keyword evidence="4 5" id="KW-0520">NAD</keyword>
<dbReference type="CDD" id="cd05305">
    <property type="entry name" value="L-AlaDH"/>
    <property type="match status" value="1"/>
</dbReference>
<dbReference type="InParanoid" id="A0A1B1YRH0"/>
<evidence type="ECO:0000256" key="6">
    <source>
        <dbReference type="PIRSR" id="PIRSR000183-1"/>
    </source>
</evidence>
<dbReference type="PROSITE" id="PS00836">
    <property type="entry name" value="ALADH_PNT_1"/>
    <property type="match status" value="1"/>
</dbReference>
<accession>A0A1B1YRH0</accession>
<dbReference type="PANTHER" id="PTHR42795">
    <property type="entry name" value="ALANINE DEHYDROGENASE"/>
    <property type="match status" value="1"/>
</dbReference>
<dbReference type="Proteomes" id="UP000092952">
    <property type="component" value="Chromosome"/>
</dbReference>
<dbReference type="InterPro" id="IPR008142">
    <property type="entry name" value="AlaDH/PNT_CS1"/>
</dbReference>
<feature type="binding site" evidence="8">
    <location>
        <begin position="237"/>
        <end position="238"/>
    </location>
    <ligand>
        <name>NAD(+)</name>
        <dbReference type="ChEBI" id="CHEBI:57540"/>
    </ligand>
</feature>